<keyword evidence="3" id="KW-0378">Hydrolase</keyword>
<protein>
    <submittedName>
        <fullName evidence="6">Uncharacterized protein</fullName>
    </submittedName>
</protein>
<dbReference type="Gene3D" id="3.90.320.10">
    <property type="match status" value="1"/>
</dbReference>
<dbReference type="AlphaFoldDB" id="A0A232ELN9"/>
<dbReference type="PANTHER" id="PTHR46609">
    <property type="entry name" value="EXONUCLEASE, PHAGE-TYPE/RECB, C-TERMINAL DOMAIN-CONTAINING PROTEIN"/>
    <property type="match status" value="1"/>
</dbReference>
<dbReference type="InterPro" id="IPR034720">
    <property type="entry name" value="Viral_alk_exo"/>
</dbReference>
<dbReference type="InterPro" id="IPR051703">
    <property type="entry name" value="NF-kappa-B_Signaling_Reg"/>
</dbReference>
<evidence type="ECO:0000313" key="7">
    <source>
        <dbReference type="Proteomes" id="UP000215335"/>
    </source>
</evidence>
<proteinExistence type="predicted"/>
<dbReference type="PANTHER" id="PTHR46609:SF8">
    <property type="entry name" value="YQAJ VIRAL RECOMBINASE DOMAIN-CONTAINING PROTEIN"/>
    <property type="match status" value="1"/>
</dbReference>
<organism evidence="6 7">
    <name type="scientific">Trichomalopsis sarcophagae</name>
    <dbReference type="NCBI Taxonomy" id="543379"/>
    <lineage>
        <taxon>Eukaryota</taxon>
        <taxon>Metazoa</taxon>
        <taxon>Ecdysozoa</taxon>
        <taxon>Arthropoda</taxon>
        <taxon>Hexapoda</taxon>
        <taxon>Insecta</taxon>
        <taxon>Pterygota</taxon>
        <taxon>Neoptera</taxon>
        <taxon>Endopterygota</taxon>
        <taxon>Hymenoptera</taxon>
        <taxon>Apocrita</taxon>
        <taxon>Proctotrupomorpha</taxon>
        <taxon>Chalcidoidea</taxon>
        <taxon>Pteromalidae</taxon>
        <taxon>Pteromalinae</taxon>
        <taxon>Trichomalopsis</taxon>
    </lineage>
</organism>
<evidence type="ECO:0000256" key="1">
    <source>
        <dbReference type="ARBA" id="ARBA00022722"/>
    </source>
</evidence>
<evidence type="ECO:0000256" key="5">
    <source>
        <dbReference type="SAM" id="MobiDB-lite"/>
    </source>
</evidence>
<dbReference type="InterPro" id="IPR011604">
    <property type="entry name" value="PDDEXK-like_dom_sf"/>
</dbReference>
<accession>A0A232ELN9</accession>
<dbReference type="EMBL" id="NNAY01003538">
    <property type="protein sequence ID" value="OXU19238.1"/>
    <property type="molecule type" value="Genomic_DNA"/>
</dbReference>
<evidence type="ECO:0000256" key="4">
    <source>
        <dbReference type="ARBA" id="ARBA00022839"/>
    </source>
</evidence>
<evidence type="ECO:0000256" key="2">
    <source>
        <dbReference type="ARBA" id="ARBA00022759"/>
    </source>
</evidence>
<keyword evidence="2" id="KW-0255">Endonuclease</keyword>
<comment type="caution">
    <text evidence="6">The sequence shown here is derived from an EMBL/GenBank/DDBJ whole genome shotgun (WGS) entry which is preliminary data.</text>
</comment>
<reference evidence="6 7" key="1">
    <citation type="journal article" date="2017" name="Curr. Biol.">
        <title>The Evolution of Venom by Co-option of Single-Copy Genes.</title>
        <authorList>
            <person name="Martinson E.O."/>
            <person name="Mrinalini"/>
            <person name="Kelkar Y.D."/>
            <person name="Chang C.H."/>
            <person name="Werren J.H."/>
        </authorList>
    </citation>
    <scope>NUCLEOTIDE SEQUENCE [LARGE SCALE GENOMIC DNA]</scope>
    <source>
        <strain evidence="6 7">Alberta</strain>
        <tissue evidence="6">Whole body</tissue>
    </source>
</reference>
<dbReference type="GO" id="GO:0006281">
    <property type="term" value="P:DNA repair"/>
    <property type="evidence" value="ECO:0007669"/>
    <property type="project" value="UniProtKB-ARBA"/>
</dbReference>
<keyword evidence="1" id="KW-0540">Nuclease</keyword>
<keyword evidence="7" id="KW-1185">Reference proteome</keyword>
<dbReference type="GO" id="GO:0004519">
    <property type="term" value="F:endonuclease activity"/>
    <property type="evidence" value="ECO:0007669"/>
    <property type="project" value="UniProtKB-KW"/>
</dbReference>
<dbReference type="Pfam" id="PF01771">
    <property type="entry name" value="Viral_alk_exo"/>
    <property type="match status" value="1"/>
</dbReference>
<gene>
    <name evidence="6" type="ORF">TSAR_005219</name>
</gene>
<keyword evidence="4" id="KW-0269">Exonuclease</keyword>
<evidence type="ECO:0000313" key="6">
    <source>
        <dbReference type="EMBL" id="OXU19238.1"/>
    </source>
</evidence>
<dbReference type="Proteomes" id="UP000215335">
    <property type="component" value="Unassembled WGS sequence"/>
</dbReference>
<dbReference type="SUPFAM" id="SSF52980">
    <property type="entry name" value="Restriction endonuclease-like"/>
    <property type="match status" value="1"/>
</dbReference>
<name>A0A232ELN9_9HYME</name>
<evidence type="ECO:0000256" key="3">
    <source>
        <dbReference type="ARBA" id="ARBA00022801"/>
    </source>
</evidence>
<sequence length="400" mass="46228">MNGRKRQFFHSNADKNYGPKCEKPDLSPNEVALLGEEHQKKLIENQKDRINIEVLTRDQSNSDLWINLRKMLLTALNFGRICRMRPQTSCSNLVKSLLFPTLNDTPAMAYGREAEDVARKELEKHLSKDIKINGLFIDPIDPRFEILDSRFLRNMPIREPNYIVEAKRQYEATRNKPEVSKAKNNNNDLLEIIDNQMEDNSYISTEKVVLSKTTESSKAVKHKKVMEDNSYKSTEKVVLSKTSESSKAVKHKKVVRTKNHHKSSKAVKRKKIVRTKRKNVSHNNTMHVHYFDRSEQSEIFELPVSEQRNTVSSTLQNVIEDVRKQILNGYDDASDDDVIFTGYNADPGAFDLKAIQSIKSYLETKAINTEINELKQKILNINEWLDDDTMDVFVSILKEN</sequence>
<dbReference type="InterPro" id="IPR011335">
    <property type="entry name" value="Restrct_endonuc-II-like"/>
</dbReference>
<dbReference type="GO" id="GO:0004527">
    <property type="term" value="F:exonuclease activity"/>
    <property type="evidence" value="ECO:0007669"/>
    <property type="project" value="UniProtKB-KW"/>
</dbReference>
<feature type="region of interest" description="Disordered" evidence="5">
    <location>
        <begin position="1"/>
        <end position="23"/>
    </location>
</feature>
<dbReference type="OrthoDB" id="7610505at2759"/>